<dbReference type="InterPro" id="IPR041657">
    <property type="entry name" value="HTH_17"/>
</dbReference>
<dbReference type="RefSeq" id="WP_057897199.1">
    <property type="nucleotide sequence ID" value="NZ_CP080764.1"/>
</dbReference>
<feature type="domain" description="Helix-turn-helix" evidence="1">
    <location>
        <begin position="19"/>
        <end position="63"/>
    </location>
</feature>
<dbReference type="EMBL" id="FNDE01000019">
    <property type="protein sequence ID" value="SDH31958.1"/>
    <property type="molecule type" value="Genomic_DNA"/>
</dbReference>
<evidence type="ECO:0000313" key="2">
    <source>
        <dbReference type="EMBL" id="QYY42836.1"/>
    </source>
</evidence>
<dbReference type="AlphaFoldDB" id="A0A1G8BFL8"/>
<reference evidence="2 5" key="2">
    <citation type="submission" date="2021-08" db="EMBL/GenBank/DDBJ databases">
        <title>Complete genome sequence of the strain Aneurinibacillus thermoaerophilus CCM 8960.</title>
        <authorList>
            <person name="Musilova J."/>
            <person name="Kourilova X."/>
            <person name="Pernicova I."/>
            <person name="Bezdicek M."/>
            <person name="Lengerova M."/>
            <person name="Obruca S."/>
            <person name="Sedlar K."/>
        </authorList>
    </citation>
    <scope>NUCLEOTIDE SEQUENCE [LARGE SCALE GENOMIC DNA]</scope>
    <source>
        <strain evidence="2 5">CCM 8960</strain>
    </source>
</reference>
<evidence type="ECO:0000313" key="5">
    <source>
        <dbReference type="Proteomes" id="UP000826616"/>
    </source>
</evidence>
<accession>A0A1G8BFL8</accession>
<evidence type="ECO:0000313" key="3">
    <source>
        <dbReference type="EMBL" id="SDH31958.1"/>
    </source>
</evidence>
<protein>
    <submittedName>
        <fullName evidence="3">Helix-turn-helix domain-containing protein</fullName>
    </submittedName>
</protein>
<name>A0A1G8BFL8_ANETH</name>
<dbReference type="Proteomes" id="UP000826616">
    <property type="component" value="Chromosome"/>
</dbReference>
<gene>
    <name evidence="2" type="ORF">K3F53_00175</name>
    <name evidence="3" type="ORF">SAMN04489735_101947</name>
</gene>
<dbReference type="Pfam" id="PF12728">
    <property type="entry name" value="HTH_17"/>
    <property type="match status" value="1"/>
</dbReference>
<sequence length="66" mass="7627">MNYTFNSTKELKQFIAKEVLSSAEAIEYLGISRARLSQLIKNGKLIPIKKLQRDSLFLKIDVEKKK</sequence>
<organism evidence="3 4">
    <name type="scientific">Aneurinibacillus thermoaerophilus</name>
    <dbReference type="NCBI Taxonomy" id="143495"/>
    <lineage>
        <taxon>Bacteria</taxon>
        <taxon>Bacillati</taxon>
        <taxon>Bacillota</taxon>
        <taxon>Bacilli</taxon>
        <taxon>Bacillales</taxon>
        <taxon>Paenibacillaceae</taxon>
        <taxon>Aneurinibacillus group</taxon>
        <taxon>Aneurinibacillus</taxon>
    </lineage>
</organism>
<evidence type="ECO:0000259" key="1">
    <source>
        <dbReference type="Pfam" id="PF12728"/>
    </source>
</evidence>
<dbReference type="Proteomes" id="UP000198956">
    <property type="component" value="Unassembled WGS sequence"/>
</dbReference>
<dbReference type="OrthoDB" id="2382315at2"/>
<dbReference type="EMBL" id="CP080764">
    <property type="protein sequence ID" value="QYY42836.1"/>
    <property type="molecule type" value="Genomic_DNA"/>
</dbReference>
<reference evidence="3 4" key="1">
    <citation type="submission" date="2016-10" db="EMBL/GenBank/DDBJ databases">
        <authorList>
            <person name="de Groot N.N."/>
        </authorList>
    </citation>
    <scope>NUCLEOTIDE SEQUENCE [LARGE SCALE GENOMIC DNA]</scope>
    <source>
        <strain evidence="3 4">L 420-91</strain>
    </source>
</reference>
<evidence type="ECO:0000313" key="4">
    <source>
        <dbReference type="Proteomes" id="UP000198956"/>
    </source>
</evidence>
<dbReference type="GeneID" id="97139774"/>
<proteinExistence type="predicted"/>
<keyword evidence="5" id="KW-1185">Reference proteome</keyword>